<dbReference type="Proteomes" id="UP000186040">
    <property type="component" value="Unassembled WGS sequence"/>
</dbReference>
<comment type="caution">
    <text evidence="2">The sequence shown here is derived from an EMBL/GenBank/DDBJ whole genome shotgun (WGS) entry which is preliminary data.</text>
</comment>
<evidence type="ECO:0000313" key="2">
    <source>
        <dbReference type="EMBL" id="OLR93030.1"/>
    </source>
</evidence>
<dbReference type="RefSeq" id="WP_075975296.1">
    <property type="nucleotide sequence ID" value="NZ_MKQR01000013.1"/>
</dbReference>
<organism evidence="2 3">
    <name type="scientific">Actinokineospora bangkokensis</name>
    <dbReference type="NCBI Taxonomy" id="1193682"/>
    <lineage>
        <taxon>Bacteria</taxon>
        <taxon>Bacillati</taxon>
        <taxon>Actinomycetota</taxon>
        <taxon>Actinomycetes</taxon>
        <taxon>Pseudonocardiales</taxon>
        <taxon>Pseudonocardiaceae</taxon>
        <taxon>Actinokineospora</taxon>
    </lineage>
</organism>
<feature type="transmembrane region" description="Helical" evidence="1">
    <location>
        <begin position="21"/>
        <end position="43"/>
    </location>
</feature>
<feature type="transmembrane region" description="Helical" evidence="1">
    <location>
        <begin position="55"/>
        <end position="76"/>
    </location>
</feature>
<evidence type="ECO:0000256" key="1">
    <source>
        <dbReference type="SAM" id="Phobius"/>
    </source>
</evidence>
<dbReference type="AlphaFoldDB" id="A0A1Q9LLY2"/>
<feature type="transmembrane region" description="Helical" evidence="1">
    <location>
        <begin position="108"/>
        <end position="125"/>
    </location>
</feature>
<proteinExistence type="predicted"/>
<keyword evidence="1" id="KW-1133">Transmembrane helix</keyword>
<evidence type="ECO:0000313" key="3">
    <source>
        <dbReference type="Proteomes" id="UP000186040"/>
    </source>
</evidence>
<accession>A0A1Q9LLY2</accession>
<sequence>MTTKGARDADWHTIRRLEVRNAAIIMWFQVAVSTASVLISVGVLGSGPVDLSGEVLPLLVYALTLGGTAVAAVFLLKARKWAWVLALVIEGLLVVDRVVQVAAGTANLVYVVTLLLPIVVIAQLVRTRDWFTR</sequence>
<name>A0A1Q9LLY2_9PSEU</name>
<keyword evidence="1" id="KW-0812">Transmembrane</keyword>
<feature type="transmembrane region" description="Helical" evidence="1">
    <location>
        <begin position="83"/>
        <end position="102"/>
    </location>
</feature>
<dbReference type="EMBL" id="MKQR01000013">
    <property type="protein sequence ID" value="OLR93030.1"/>
    <property type="molecule type" value="Genomic_DNA"/>
</dbReference>
<protein>
    <submittedName>
        <fullName evidence="2">Uncharacterized protein</fullName>
    </submittedName>
</protein>
<gene>
    <name evidence="2" type="ORF">BJP25_18925</name>
</gene>
<reference evidence="2 3" key="1">
    <citation type="submission" date="2016-10" db="EMBL/GenBank/DDBJ databases">
        <title>The Draft Genome Sequence of Actinokineospora bangkokensis 44EHWT reveals the biosynthetic pathway of antifungal compounds Thailandins with unusual extender unit butylmalonyl-CoA.</title>
        <authorList>
            <person name="Greule A."/>
            <person name="Intra B."/>
            <person name="Flemming S."/>
            <person name="Rommel M.G."/>
            <person name="Panbangred W."/>
            <person name="Bechthold A."/>
        </authorList>
    </citation>
    <scope>NUCLEOTIDE SEQUENCE [LARGE SCALE GENOMIC DNA]</scope>
    <source>
        <strain evidence="2 3">44EHW</strain>
    </source>
</reference>
<keyword evidence="3" id="KW-1185">Reference proteome</keyword>
<keyword evidence="1" id="KW-0472">Membrane</keyword>